<name>A0A928VV00_9CYAN</name>
<gene>
    <name evidence="1" type="ORF">IQ235_07590</name>
</gene>
<dbReference type="AlphaFoldDB" id="A0A928VV00"/>
<dbReference type="RefSeq" id="WP_264320886.1">
    <property type="nucleotide sequence ID" value="NZ_JADEXN010000104.1"/>
</dbReference>
<comment type="caution">
    <text evidence="1">The sequence shown here is derived from an EMBL/GenBank/DDBJ whole genome shotgun (WGS) entry which is preliminary data.</text>
</comment>
<evidence type="ECO:0000313" key="2">
    <source>
        <dbReference type="Proteomes" id="UP000621799"/>
    </source>
</evidence>
<evidence type="ECO:0000313" key="1">
    <source>
        <dbReference type="EMBL" id="MBE9040641.1"/>
    </source>
</evidence>
<keyword evidence="2" id="KW-1185">Reference proteome</keyword>
<protein>
    <submittedName>
        <fullName evidence="1">Uncharacterized protein</fullName>
    </submittedName>
</protein>
<reference evidence="1" key="1">
    <citation type="submission" date="2020-10" db="EMBL/GenBank/DDBJ databases">
        <authorList>
            <person name="Castelo-Branco R."/>
            <person name="Eusebio N."/>
            <person name="Adriana R."/>
            <person name="Vieira A."/>
            <person name="Brugerolle De Fraissinette N."/>
            <person name="Rezende De Castro R."/>
            <person name="Schneider M.P."/>
            <person name="Vasconcelos V."/>
            <person name="Leao P.N."/>
        </authorList>
    </citation>
    <scope>NUCLEOTIDE SEQUENCE</scope>
    <source>
        <strain evidence="1">LEGE 11467</strain>
    </source>
</reference>
<organism evidence="1 2">
    <name type="scientific">Zarconia navalis LEGE 11467</name>
    <dbReference type="NCBI Taxonomy" id="1828826"/>
    <lineage>
        <taxon>Bacteria</taxon>
        <taxon>Bacillati</taxon>
        <taxon>Cyanobacteriota</taxon>
        <taxon>Cyanophyceae</taxon>
        <taxon>Oscillatoriophycideae</taxon>
        <taxon>Oscillatoriales</taxon>
        <taxon>Oscillatoriales incertae sedis</taxon>
        <taxon>Zarconia</taxon>
        <taxon>Zarconia navalis</taxon>
    </lineage>
</organism>
<dbReference type="EMBL" id="JADEXN010000104">
    <property type="protein sequence ID" value="MBE9040641.1"/>
    <property type="molecule type" value="Genomic_DNA"/>
</dbReference>
<accession>A0A928VV00</accession>
<sequence length="90" mass="9889">MKLNTTIVLTTLLLLSMFGAGLISAVWGFSLGRQALQGVTQPDVRPTNNFLGDREGSRQGEAVQFLKEEEILKQVENLESRSAIAQTKRA</sequence>
<dbReference type="Proteomes" id="UP000621799">
    <property type="component" value="Unassembled WGS sequence"/>
</dbReference>
<proteinExistence type="predicted"/>